<organism evidence="1 2">
    <name type="scientific">Candidatus Andersenbacteria bacterium RIFCSPHIGHO2_12_FULL_45_11b</name>
    <dbReference type="NCBI Taxonomy" id="1797282"/>
    <lineage>
        <taxon>Bacteria</taxon>
        <taxon>Candidatus Anderseniibacteriota</taxon>
    </lineage>
</organism>
<proteinExistence type="predicted"/>
<sequence>MREKADAKKRARFMRKEGYSYTEISQKLHIAKSSVSLWCRDVVISQEAKERLFQLSLAGRKKGRETWADMRRAQKKEFLDLLAIETKRDIGKLTKRDRFIAGLMLYSGEGDKTQERIGMSNTNPKILEFMMNWWEEFLGLDRTRFYAHLYLHVGLSEPRAKEFWAKALRIKK</sequence>
<comment type="caution">
    <text evidence="1">The sequence shown here is derived from an EMBL/GenBank/DDBJ whole genome shotgun (WGS) entry which is preliminary data.</text>
</comment>
<accession>A0A1G1XA98</accession>
<reference evidence="1 2" key="1">
    <citation type="journal article" date="2016" name="Nat. Commun.">
        <title>Thousands of microbial genomes shed light on interconnected biogeochemical processes in an aquifer system.</title>
        <authorList>
            <person name="Anantharaman K."/>
            <person name="Brown C.T."/>
            <person name="Hug L.A."/>
            <person name="Sharon I."/>
            <person name="Castelle C.J."/>
            <person name="Probst A.J."/>
            <person name="Thomas B.C."/>
            <person name="Singh A."/>
            <person name="Wilkins M.J."/>
            <person name="Karaoz U."/>
            <person name="Brodie E.L."/>
            <person name="Williams K.H."/>
            <person name="Hubbard S.S."/>
            <person name="Banfield J.F."/>
        </authorList>
    </citation>
    <scope>NUCLEOTIDE SEQUENCE [LARGE SCALE GENOMIC DNA]</scope>
</reference>
<gene>
    <name evidence="1" type="ORF">A3E36_01135</name>
</gene>
<name>A0A1G1XA98_9BACT</name>
<dbReference type="Proteomes" id="UP000177941">
    <property type="component" value="Unassembled WGS sequence"/>
</dbReference>
<feature type="non-terminal residue" evidence="1">
    <location>
        <position position="172"/>
    </location>
</feature>
<evidence type="ECO:0000313" key="1">
    <source>
        <dbReference type="EMBL" id="OGY36953.1"/>
    </source>
</evidence>
<dbReference type="EMBL" id="MHHS01000023">
    <property type="protein sequence ID" value="OGY36953.1"/>
    <property type="molecule type" value="Genomic_DNA"/>
</dbReference>
<protein>
    <submittedName>
        <fullName evidence="1">Uncharacterized protein</fullName>
    </submittedName>
</protein>
<evidence type="ECO:0000313" key="2">
    <source>
        <dbReference type="Proteomes" id="UP000177941"/>
    </source>
</evidence>
<dbReference type="AlphaFoldDB" id="A0A1G1XA98"/>